<gene>
    <name evidence="2" type="ORF">PDIGIT_LOCUS4416</name>
</gene>
<keyword evidence="3" id="KW-1185">Reference proteome</keyword>
<feature type="compositionally biased region" description="Low complexity" evidence="1">
    <location>
        <begin position="291"/>
        <end position="302"/>
    </location>
</feature>
<feature type="region of interest" description="Disordered" evidence="1">
    <location>
        <begin position="51"/>
        <end position="93"/>
    </location>
</feature>
<evidence type="ECO:0000256" key="1">
    <source>
        <dbReference type="SAM" id="MobiDB-lite"/>
    </source>
</evidence>
<dbReference type="OrthoDB" id="3800972at2759"/>
<evidence type="ECO:0000313" key="3">
    <source>
        <dbReference type="Proteomes" id="UP001152607"/>
    </source>
</evidence>
<name>A0A9W4XSP6_9PLEO</name>
<protein>
    <submittedName>
        <fullName evidence="2">Uncharacterized protein</fullName>
    </submittedName>
</protein>
<evidence type="ECO:0000313" key="2">
    <source>
        <dbReference type="EMBL" id="CAI6331158.1"/>
    </source>
</evidence>
<feature type="region of interest" description="Disordered" evidence="1">
    <location>
        <begin position="143"/>
        <end position="321"/>
    </location>
</feature>
<organism evidence="2 3">
    <name type="scientific">Periconia digitata</name>
    <dbReference type="NCBI Taxonomy" id="1303443"/>
    <lineage>
        <taxon>Eukaryota</taxon>
        <taxon>Fungi</taxon>
        <taxon>Dikarya</taxon>
        <taxon>Ascomycota</taxon>
        <taxon>Pezizomycotina</taxon>
        <taxon>Dothideomycetes</taxon>
        <taxon>Pleosporomycetidae</taxon>
        <taxon>Pleosporales</taxon>
        <taxon>Massarineae</taxon>
        <taxon>Periconiaceae</taxon>
        <taxon>Periconia</taxon>
    </lineage>
</organism>
<dbReference type="Proteomes" id="UP001152607">
    <property type="component" value="Unassembled WGS sequence"/>
</dbReference>
<reference evidence="2" key="1">
    <citation type="submission" date="2023-01" db="EMBL/GenBank/DDBJ databases">
        <authorList>
            <person name="Van Ghelder C."/>
            <person name="Rancurel C."/>
        </authorList>
    </citation>
    <scope>NUCLEOTIDE SEQUENCE</scope>
    <source>
        <strain evidence="2">CNCM I-4278</strain>
    </source>
</reference>
<accession>A0A9W4XSP6</accession>
<feature type="compositionally biased region" description="Polar residues" evidence="1">
    <location>
        <begin position="270"/>
        <end position="290"/>
    </location>
</feature>
<dbReference type="EMBL" id="CAOQHR010000002">
    <property type="protein sequence ID" value="CAI6331158.1"/>
    <property type="molecule type" value="Genomic_DNA"/>
</dbReference>
<proteinExistence type="predicted"/>
<dbReference type="AlphaFoldDB" id="A0A9W4XSP6"/>
<sequence>MKRLTFITLMISSTHYLNAHDQRFQYSSPLPPPALSKFNLDQLELCSFYPKSSLDKPQSRPDSPPSPLAMAPRRKQQRGRSTSPTPPTVPSPMLAEMPWWDSPVPFTPLGPHELGAHNMHMMTGDPQMPYYLAGPTTVPYFSTPTPSSVADRVATPRAPPTHDSGSMAPPTRATNLDCIDPALLNDESEPASFPIVTGGRKRGRPAGASQSRKKPKLEQTRTPLPAPSRRRGAPTVGGSESPEEPDLSATSSTDEAASPPETDLPASLSVGGQQSADTAMSSGASNTPTIPSSTQGTPSVSGTPGGSRGTRRGKGKGMHIPSVGEHRAQWHFNNKKLSDDSAADDHAYVSHSTAQSADIRLITFPVSAEEILTFFPRHTYWHDVSLRFKDHGWTPGTIAQFINWSRNITDERDVQRTTVHHQLKQAKKWLKNAQGSSHAAGTARSAIPSTYDSATGGHSGALGSMDYFLVDLAEGVDPDKFPKDGHGALALTAAINHAIQNDHEHEPLSNVVNYVMQHNLFNNNPHAAHNAAREDEAAADYHRVKIKKYCDRVFKGRS</sequence>
<comment type="caution">
    <text evidence="2">The sequence shown here is derived from an EMBL/GenBank/DDBJ whole genome shotgun (WGS) entry which is preliminary data.</text>
</comment>